<dbReference type="GO" id="GO:0016747">
    <property type="term" value="F:acyltransferase activity, transferring groups other than amino-acyl groups"/>
    <property type="evidence" value="ECO:0007669"/>
    <property type="project" value="InterPro"/>
</dbReference>
<accession>A0A9W6HIF9</accession>
<reference evidence="2" key="2">
    <citation type="submission" date="2023-01" db="EMBL/GenBank/DDBJ databases">
        <authorList>
            <person name="Sun Q."/>
            <person name="Evtushenko L."/>
        </authorList>
    </citation>
    <scope>NUCLEOTIDE SEQUENCE</scope>
    <source>
        <strain evidence="2">VKM Ac-1447</strain>
    </source>
</reference>
<dbReference type="PANTHER" id="PTHR13170:SF16">
    <property type="entry name" value="PROTEIN O-GLCNACASE"/>
    <property type="match status" value="1"/>
</dbReference>
<name>A0A9W6HIF9_9MICO</name>
<dbReference type="InterPro" id="IPR051822">
    <property type="entry name" value="Glycosyl_Hydrolase_84"/>
</dbReference>
<reference evidence="2" key="1">
    <citation type="journal article" date="2014" name="Int. J. Syst. Evol. Microbiol.">
        <title>Complete genome sequence of Corynebacterium casei LMG S-19264T (=DSM 44701T), isolated from a smear-ripened cheese.</title>
        <authorList>
            <consortium name="US DOE Joint Genome Institute (JGI-PGF)"/>
            <person name="Walter F."/>
            <person name="Albersmeier A."/>
            <person name="Kalinowski J."/>
            <person name="Ruckert C."/>
        </authorList>
    </citation>
    <scope>NUCLEOTIDE SEQUENCE</scope>
    <source>
        <strain evidence="2">VKM Ac-1447</strain>
    </source>
</reference>
<dbReference type="Gene3D" id="3.40.630.30">
    <property type="match status" value="1"/>
</dbReference>
<keyword evidence="3" id="KW-1185">Reference proteome</keyword>
<dbReference type="RefSeq" id="WP_210007258.1">
    <property type="nucleotide sequence ID" value="NZ_BSEO01000014.1"/>
</dbReference>
<evidence type="ECO:0000259" key="1">
    <source>
        <dbReference type="PROSITE" id="PS51186"/>
    </source>
</evidence>
<evidence type="ECO:0000313" key="2">
    <source>
        <dbReference type="EMBL" id="GLJ81110.1"/>
    </source>
</evidence>
<sequence length="202" mass="22284">MLHLRRVRPGDVAALADICLRTADHGADATGLLDDDEIWGAVFAVPYAQRHPEFAFVVADDDEQPHGYVVAAPDTDDFEAWFRDAWWPRFADRWPQPAADDTSRQAGILRYAYARRPGAAPHAARYPAHLHIDLLPSAQGHGWGRRLMQRVFDELRAAGVPGLHLGASARNTGALAFYDRLGLERLPSGPGGQDFGIDLTVR</sequence>
<protein>
    <recommendedName>
        <fullName evidence="1">N-acetyltransferase domain-containing protein</fullName>
    </recommendedName>
</protein>
<evidence type="ECO:0000313" key="3">
    <source>
        <dbReference type="Proteomes" id="UP001142317"/>
    </source>
</evidence>
<dbReference type="InterPro" id="IPR016181">
    <property type="entry name" value="Acyl_CoA_acyltransferase"/>
</dbReference>
<gene>
    <name evidence="2" type="ORF">GCM10017586_27930</name>
</gene>
<dbReference type="AlphaFoldDB" id="A0A9W6HIF9"/>
<comment type="caution">
    <text evidence="2">The sequence shown here is derived from an EMBL/GenBank/DDBJ whole genome shotgun (WGS) entry which is preliminary data.</text>
</comment>
<dbReference type="SUPFAM" id="SSF55729">
    <property type="entry name" value="Acyl-CoA N-acyltransferases (Nat)"/>
    <property type="match status" value="1"/>
</dbReference>
<dbReference type="PANTHER" id="PTHR13170">
    <property type="entry name" value="O-GLCNACASE"/>
    <property type="match status" value="1"/>
</dbReference>
<dbReference type="EMBL" id="BSEO01000014">
    <property type="protein sequence ID" value="GLJ81110.1"/>
    <property type="molecule type" value="Genomic_DNA"/>
</dbReference>
<dbReference type="CDD" id="cd04301">
    <property type="entry name" value="NAT_SF"/>
    <property type="match status" value="1"/>
</dbReference>
<dbReference type="PROSITE" id="PS51186">
    <property type="entry name" value="GNAT"/>
    <property type="match status" value="1"/>
</dbReference>
<organism evidence="2 3">
    <name type="scientific">Microbacterium imperiale</name>
    <dbReference type="NCBI Taxonomy" id="33884"/>
    <lineage>
        <taxon>Bacteria</taxon>
        <taxon>Bacillati</taxon>
        <taxon>Actinomycetota</taxon>
        <taxon>Actinomycetes</taxon>
        <taxon>Micrococcales</taxon>
        <taxon>Microbacteriaceae</taxon>
        <taxon>Microbacterium</taxon>
    </lineage>
</organism>
<dbReference type="InterPro" id="IPR000182">
    <property type="entry name" value="GNAT_dom"/>
</dbReference>
<dbReference type="Pfam" id="PF00583">
    <property type="entry name" value="Acetyltransf_1"/>
    <property type="match status" value="1"/>
</dbReference>
<dbReference type="Proteomes" id="UP001142317">
    <property type="component" value="Unassembled WGS sequence"/>
</dbReference>
<feature type="domain" description="N-acetyltransferase" evidence="1">
    <location>
        <begin position="2"/>
        <end position="202"/>
    </location>
</feature>
<proteinExistence type="predicted"/>